<protein>
    <submittedName>
        <fullName evidence="2">Uncharacterized protein</fullName>
    </submittedName>
</protein>
<comment type="caution">
    <text evidence="2">The sequence shown here is derived from an EMBL/GenBank/DDBJ whole genome shotgun (WGS) entry which is preliminary data.</text>
</comment>
<accession>A0ABQ7YFT1</accession>
<dbReference type="EMBL" id="JAGKQM010000017">
    <property type="protein sequence ID" value="KAH0867065.1"/>
    <property type="molecule type" value="Genomic_DNA"/>
</dbReference>
<dbReference type="InterPro" id="IPR023214">
    <property type="entry name" value="HAD_sf"/>
</dbReference>
<dbReference type="InterPro" id="IPR051014">
    <property type="entry name" value="Cation_Transport_ATPase_IB"/>
</dbReference>
<sequence length="197" mass="22656">MEGEDVNDAPDLAAADIGISMGISGSALATQTGHIISHVKVVKDVFISIIFKILRKFPWKKALDETIPMETKAFMEKQSIETESSTKRKGIDQKFYNLDHRKFHSRHCRPYSWIARMERFFRLGEHAREERLPMVAESLKGDALRWYKVESRVGFTDCQIPGKRVDHKKEVLQKTESPCVELSYEKNLEASAEMPQK</sequence>
<reference evidence="2 3" key="1">
    <citation type="submission" date="2021-05" db="EMBL/GenBank/DDBJ databases">
        <title>Genome Assembly of Synthetic Allotetraploid Brassica napus Reveals Homoeologous Exchanges between Subgenomes.</title>
        <authorList>
            <person name="Davis J.T."/>
        </authorList>
    </citation>
    <scope>NUCLEOTIDE SEQUENCE [LARGE SCALE GENOMIC DNA]</scope>
    <source>
        <strain evidence="3">cv. Da-Ae</strain>
        <tissue evidence="2">Seedling</tissue>
    </source>
</reference>
<dbReference type="PANTHER" id="PTHR48085">
    <property type="entry name" value="CADMIUM/ZINC-TRANSPORTING ATPASE HMA2-RELATED"/>
    <property type="match status" value="1"/>
</dbReference>
<evidence type="ECO:0000256" key="1">
    <source>
        <dbReference type="ARBA" id="ARBA00006024"/>
    </source>
</evidence>
<dbReference type="Gene3D" id="3.40.50.1000">
    <property type="entry name" value="HAD superfamily/HAD-like"/>
    <property type="match status" value="1"/>
</dbReference>
<organism evidence="2 3">
    <name type="scientific">Brassica napus</name>
    <name type="common">Rape</name>
    <dbReference type="NCBI Taxonomy" id="3708"/>
    <lineage>
        <taxon>Eukaryota</taxon>
        <taxon>Viridiplantae</taxon>
        <taxon>Streptophyta</taxon>
        <taxon>Embryophyta</taxon>
        <taxon>Tracheophyta</taxon>
        <taxon>Spermatophyta</taxon>
        <taxon>Magnoliopsida</taxon>
        <taxon>eudicotyledons</taxon>
        <taxon>Gunneridae</taxon>
        <taxon>Pentapetalae</taxon>
        <taxon>rosids</taxon>
        <taxon>malvids</taxon>
        <taxon>Brassicales</taxon>
        <taxon>Brassicaceae</taxon>
        <taxon>Brassiceae</taxon>
        <taxon>Brassica</taxon>
    </lineage>
</organism>
<comment type="similarity">
    <text evidence="1">Belongs to the cation transport ATPase (P-type) (TC 3.A.3) family. Type IB subfamily.</text>
</comment>
<dbReference type="Proteomes" id="UP000824890">
    <property type="component" value="Unassembled WGS sequence"/>
</dbReference>
<proteinExistence type="inferred from homology"/>
<evidence type="ECO:0000313" key="2">
    <source>
        <dbReference type="EMBL" id="KAH0867065.1"/>
    </source>
</evidence>
<keyword evidence="3" id="KW-1185">Reference proteome</keyword>
<name>A0ABQ7YFT1_BRANA</name>
<dbReference type="PANTHER" id="PTHR48085:SF5">
    <property type="entry name" value="CADMIUM_ZINC-TRANSPORTING ATPASE HMA4-RELATED"/>
    <property type="match status" value="1"/>
</dbReference>
<evidence type="ECO:0000313" key="3">
    <source>
        <dbReference type="Proteomes" id="UP000824890"/>
    </source>
</evidence>
<gene>
    <name evidence="2" type="ORF">HID58_074087</name>
</gene>